<protein>
    <recommendedName>
        <fullName evidence="3">Reverse transcriptase domain-containing protein</fullName>
    </recommendedName>
</protein>
<name>A0A388KTF1_CHABU</name>
<evidence type="ECO:0000313" key="4">
    <source>
        <dbReference type="EMBL" id="GBG73326.1"/>
    </source>
</evidence>
<dbReference type="Gene3D" id="3.30.70.270">
    <property type="match status" value="4"/>
</dbReference>
<dbReference type="InterPro" id="IPR043128">
    <property type="entry name" value="Rev_trsase/Diguanyl_cyclase"/>
</dbReference>
<dbReference type="CDD" id="cd22265">
    <property type="entry name" value="UDM1_RNF168"/>
    <property type="match status" value="1"/>
</dbReference>
<feature type="region of interest" description="Disordered" evidence="2">
    <location>
        <begin position="305"/>
        <end position="342"/>
    </location>
</feature>
<evidence type="ECO:0000259" key="3">
    <source>
        <dbReference type="PROSITE" id="PS50878"/>
    </source>
</evidence>
<dbReference type="InterPro" id="IPR050951">
    <property type="entry name" value="Retrovirus_Pol_polyprotein"/>
</dbReference>
<proteinExistence type="predicted"/>
<dbReference type="CDD" id="cd01647">
    <property type="entry name" value="RT_LTR"/>
    <property type="match status" value="2"/>
</dbReference>
<dbReference type="Pfam" id="PF00078">
    <property type="entry name" value="RVT_1"/>
    <property type="match status" value="2"/>
</dbReference>
<dbReference type="InterPro" id="IPR041577">
    <property type="entry name" value="RT_RNaseH_2"/>
</dbReference>
<feature type="compositionally biased region" description="Basic and acidic residues" evidence="2">
    <location>
        <begin position="311"/>
        <end position="342"/>
    </location>
</feature>
<dbReference type="PROSITE" id="PS50878">
    <property type="entry name" value="RT_POL"/>
    <property type="match status" value="2"/>
</dbReference>
<dbReference type="PANTHER" id="PTHR37984:SF5">
    <property type="entry name" value="PROTEIN NYNRIN-LIKE"/>
    <property type="match status" value="1"/>
</dbReference>
<reference evidence="4 5" key="1">
    <citation type="journal article" date="2018" name="Cell">
        <title>The Chara Genome: Secondary Complexity and Implications for Plant Terrestrialization.</title>
        <authorList>
            <person name="Nishiyama T."/>
            <person name="Sakayama H."/>
            <person name="Vries J.D."/>
            <person name="Buschmann H."/>
            <person name="Saint-Marcoux D."/>
            <person name="Ullrich K.K."/>
            <person name="Haas F.B."/>
            <person name="Vanderstraeten L."/>
            <person name="Becker D."/>
            <person name="Lang D."/>
            <person name="Vosolsobe S."/>
            <person name="Rombauts S."/>
            <person name="Wilhelmsson P.K.I."/>
            <person name="Janitza P."/>
            <person name="Kern R."/>
            <person name="Heyl A."/>
            <person name="Rumpler F."/>
            <person name="Villalobos L.I.A.C."/>
            <person name="Clay J.M."/>
            <person name="Skokan R."/>
            <person name="Toyoda A."/>
            <person name="Suzuki Y."/>
            <person name="Kagoshima H."/>
            <person name="Schijlen E."/>
            <person name="Tajeshwar N."/>
            <person name="Catarino B."/>
            <person name="Hetherington A.J."/>
            <person name="Saltykova A."/>
            <person name="Bonnot C."/>
            <person name="Breuninger H."/>
            <person name="Symeonidi A."/>
            <person name="Radhakrishnan G.V."/>
            <person name="Van Nieuwerburgh F."/>
            <person name="Deforce D."/>
            <person name="Chang C."/>
            <person name="Karol K.G."/>
            <person name="Hedrich R."/>
            <person name="Ulvskov P."/>
            <person name="Glockner G."/>
            <person name="Delwiche C.F."/>
            <person name="Petrasek J."/>
            <person name="Van de Peer Y."/>
            <person name="Friml J."/>
            <person name="Beilby M."/>
            <person name="Dolan L."/>
            <person name="Kohara Y."/>
            <person name="Sugano S."/>
            <person name="Fujiyama A."/>
            <person name="Delaux P.-M."/>
            <person name="Quint M."/>
            <person name="TheiBen G."/>
            <person name="Hagemann M."/>
            <person name="Harholt J."/>
            <person name="Dunand C."/>
            <person name="Zachgo S."/>
            <person name="Langdale J."/>
            <person name="Maumus F."/>
            <person name="Straeten D.V.D."/>
            <person name="Gould S.B."/>
            <person name="Rensing S.A."/>
        </authorList>
    </citation>
    <scope>NUCLEOTIDE SEQUENCE [LARGE SCALE GENOMIC DNA]</scope>
    <source>
        <strain evidence="4 5">S276</strain>
    </source>
</reference>
<dbReference type="EMBL" id="BFEA01000181">
    <property type="protein sequence ID" value="GBG73326.1"/>
    <property type="molecule type" value="Genomic_DNA"/>
</dbReference>
<evidence type="ECO:0000256" key="2">
    <source>
        <dbReference type="SAM" id="MobiDB-lite"/>
    </source>
</evidence>
<dbReference type="InterPro" id="IPR043502">
    <property type="entry name" value="DNA/RNA_pol_sf"/>
</dbReference>
<accession>A0A388KTF1</accession>
<dbReference type="Proteomes" id="UP000265515">
    <property type="component" value="Unassembled WGS sequence"/>
</dbReference>
<feature type="domain" description="Reverse transcriptase" evidence="3">
    <location>
        <begin position="510"/>
        <end position="689"/>
    </location>
</feature>
<dbReference type="GO" id="GO:0003824">
    <property type="term" value="F:catalytic activity"/>
    <property type="evidence" value="ECO:0007669"/>
    <property type="project" value="UniProtKB-KW"/>
</dbReference>
<comment type="caution">
    <text evidence="4">The sequence shown here is derived from an EMBL/GenBank/DDBJ whole genome shotgun (WGS) entry which is preliminary data.</text>
</comment>
<dbReference type="Pfam" id="PF17919">
    <property type="entry name" value="RT_RNaseH_2"/>
    <property type="match status" value="1"/>
</dbReference>
<keyword evidence="5" id="KW-1185">Reference proteome</keyword>
<dbReference type="InterPro" id="IPR000477">
    <property type="entry name" value="RT_dom"/>
</dbReference>
<dbReference type="FunFam" id="3.30.70.270:FF:000020">
    <property type="entry name" value="Transposon Tf2-6 polyprotein-like Protein"/>
    <property type="match status" value="2"/>
</dbReference>
<dbReference type="Gramene" id="GBG73326">
    <property type="protein sequence ID" value="GBG73326"/>
    <property type="gene ID" value="CBR_g13046"/>
</dbReference>
<dbReference type="AlphaFoldDB" id="A0A388KTF1"/>
<dbReference type="PANTHER" id="PTHR37984">
    <property type="entry name" value="PROTEIN CBG26694"/>
    <property type="match status" value="1"/>
</dbReference>
<dbReference type="SUPFAM" id="SSF56672">
    <property type="entry name" value="DNA/RNA polymerases"/>
    <property type="match status" value="2"/>
</dbReference>
<sequence>MGPGELEELRRQIDEMIDKGWIKPSESEFGAPVLFVPKKGGKLRICIHYRGLNRITRKNAYPLLRIDDLLDAAGGCKVFSKIDLKSGYHQIEVDHADQHKTTFKTRDGLYKFTVMPFSLTNTPATFESLMDKVLREQIGRFVVLYLDDILIFSKSMEEHLKHLEEVLTILKKTQLHLNLEKSQLGKDSVIYLGHRLSAACLKPEATKVEVIRNWPQPVNVRELRSFLGLASYYRKFVPRFSIVARPLSRLTSKNVPYFWDTTCMNAFQALKDALTSGMEQQQGETTKAYETRMLDMVAEFKQQAAAATSARKKEDEEAEEQRRLAEQQRQEDAEAARKAADERRRLPRDKLLECERDIEVIVGEWAVAAEEEGAPSAVRGLATIIEHVSDLVATSAAQQEDILCVDTLVRKQIRIIDELLDSRTDEIGLCFLRAAVTTEFSPTDLSSDPRVVRLLNEFTDIFESPTCVVPDRTISHEINLEACVVPSKGYIYRTSEEELAILRAQLDDLLDKGWIRPSSSPYSAPVLFVRKKNKDLRLCIDYRKLNTQTVKNAGPLPRIDDLLEHLGGAKFFSKLDFKSGYHQISIRPQDCYKSAFKMRYGHFEWIVLPFGLTNAPTTFQAAMTNEFCAMLDRFVLVYLDDILVYSRTLEDHLEHLRRVLETLRRAKYKANRGKCEFVRQELEYLGHFVTPEGVSPLSNKIQVIQEWPEPKTVTNVRSFLGLAGYYQCFIKGYSKIAVPLSKLQCEDRPFDFDDNAQTSFLALKAALLSAKVLHIYDPLLSTRVTTDASDYGIGAVLEQHDGVDWHPIKYFSKKVPIVHSIDDARKEELLAFVHALKGWQHFLLGRRQL</sequence>
<dbReference type="Gene3D" id="3.10.10.10">
    <property type="entry name" value="HIV Type 1 Reverse Transcriptase, subunit A, domain 1"/>
    <property type="match status" value="2"/>
</dbReference>
<keyword evidence="1" id="KW-0511">Multifunctional enzyme</keyword>
<dbReference type="OrthoDB" id="6773263at2759"/>
<feature type="domain" description="Reverse transcriptase" evidence="3">
    <location>
        <begin position="17"/>
        <end position="196"/>
    </location>
</feature>
<evidence type="ECO:0000256" key="1">
    <source>
        <dbReference type="ARBA" id="ARBA00023268"/>
    </source>
</evidence>
<organism evidence="4 5">
    <name type="scientific">Chara braunii</name>
    <name type="common">Braun's stonewort</name>
    <dbReference type="NCBI Taxonomy" id="69332"/>
    <lineage>
        <taxon>Eukaryota</taxon>
        <taxon>Viridiplantae</taxon>
        <taxon>Streptophyta</taxon>
        <taxon>Charophyceae</taxon>
        <taxon>Charales</taxon>
        <taxon>Characeae</taxon>
        <taxon>Chara</taxon>
    </lineage>
</organism>
<gene>
    <name evidence="4" type="ORF">CBR_g13046</name>
</gene>
<evidence type="ECO:0000313" key="5">
    <source>
        <dbReference type="Proteomes" id="UP000265515"/>
    </source>
</evidence>